<keyword evidence="8 13" id="KW-0479">Metal-binding</keyword>
<dbReference type="Gramene" id="OGLUM03G09740.1">
    <property type="protein sequence ID" value="OGLUM03G09740.1"/>
    <property type="gene ID" value="OGLUM03G09740"/>
</dbReference>
<evidence type="ECO:0000256" key="9">
    <source>
        <dbReference type="ARBA" id="ARBA00023002"/>
    </source>
</evidence>
<dbReference type="PRINTS" id="PR00188">
    <property type="entry name" value="PLANTGLOBIN"/>
</dbReference>
<proteinExistence type="inferred from homology"/>
<dbReference type="GO" id="GO:0019825">
    <property type="term" value="F:oxygen binding"/>
    <property type="evidence" value="ECO:0007669"/>
    <property type="project" value="InterPro"/>
</dbReference>
<dbReference type="PANTHER" id="PTHR22924">
    <property type="entry name" value="LEGHEMOGLOBIN-RELATED"/>
    <property type="match status" value="1"/>
</dbReference>
<evidence type="ECO:0000256" key="4">
    <source>
        <dbReference type="ARBA" id="ARBA00007609"/>
    </source>
</evidence>
<dbReference type="InterPro" id="IPR009050">
    <property type="entry name" value="Globin-like_sf"/>
</dbReference>
<accession>A0A0D9Z4F0</accession>
<evidence type="ECO:0000256" key="8">
    <source>
        <dbReference type="ARBA" id="ARBA00022723"/>
    </source>
</evidence>
<dbReference type="GO" id="GO:0016491">
    <property type="term" value="F:oxidoreductase activity"/>
    <property type="evidence" value="ECO:0007669"/>
    <property type="project" value="UniProtKB-KW"/>
</dbReference>
<evidence type="ECO:0000256" key="1">
    <source>
        <dbReference type="ARBA" id="ARBA00001970"/>
    </source>
</evidence>
<feature type="domain" description="Globin" evidence="14">
    <location>
        <begin position="354"/>
        <end position="504"/>
    </location>
</feature>
<feature type="domain" description="Globin" evidence="14">
    <location>
        <begin position="13"/>
        <end position="163"/>
    </location>
</feature>
<dbReference type="InterPro" id="IPR000971">
    <property type="entry name" value="Globin"/>
</dbReference>
<dbReference type="Proteomes" id="UP000026961">
    <property type="component" value="Chromosome 3"/>
</dbReference>
<evidence type="ECO:0000313" key="15">
    <source>
        <dbReference type="EnsemblPlants" id="OGLUM03G09740.1"/>
    </source>
</evidence>
<dbReference type="GO" id="GO:0046872">
    <property type="term" value="F:metal ion binding"/>
    <property type="evidence" value="ECO:0007669"/>
    <property type="project" value="UniProtKB-KW"/>
</dbReference>
<name>A0A0D9Z4F0_9ORYZ</name>
<evidence type="ECO:0000256" key="6">
    <source>
        <dbReference type="ARBA" id="ARBA00022490"/>
    </source>
</evidence>
<evidence type="ECO:0000256" key="10">
    <source>
        <dbReference type="ARBA" id="ARBA00023004"/>
    </source>
</evidence>
<reference evidence="15" key="2">
    <citation type="submission" date="2018-05" db="EMBL/GenBank/DDBJ databases">
        <title>OgluRS3 (Oryza glumaepatula Reference Sequence Version 3).</title>
        <authorList>
            <person name="Zhang J."/>
            <person name="Kudrna D."/>
            <person name="Lee S."/>
            <person name="Talag J."/>
            <person name="Welchert J."/>
            <person name="Wing R.A."/>
        </authorList>
    </citation>
    <scope>NUCLEOTIDE SEQUENCE [LARGE SCALE GENOMIC DNA]</scope>
</reference>
<dbReference type="AlphaFoldDB" id="A0A0D9Z4F0"/>
<evidence type="ECO:0000259" key="14">
    <source>
        <dbReference type="PROSITE" id="PS01033"/>
    </source>
</evidence>
<evidence type="ECO:0000256" key="3">
    <source>
        <dbReference type="ARBA" id="ARBA00004496"/>
    </source>
</evidence>
<dbReference type="STRING" id="40148.A0A0D9Z4F0"/>
<evidence type="ECO:0000256" key="12">
    <source>
        <dbReference type="ARBA" id="ARBA00048118"/>
    </source>
</evidence>
<keyword evidence="16" id="KW-1185">Reference proteome</keyword>
<dbReference type="GO" id="GO:0020037">
    <property type="term" value="F:heme binding"/>
    <property type="evidence" value="ECO:0007669"/>
    <property type="project" value="InterPro"/>
</dbReference>
<evidence type="ECO:0000313" key="16">
    <source>
        <dbReference type="Proteomes" id="UP000026961"/>
    </source>
</evidence>
<comment type="subunit">
    <text evidence="5">Homodimer.</text>
</comment>
<dbReference type="GO" id="GO:0005634">
    <property type="term" value="C:nucleus"/>
    <property type="evidence" value="ECO:0007669"/>
    <property type="project" value="UniProtKB-SubCell"/>
</dbReference>
<protein>
    <recommendedName>
        <fullName evidence="14">Globin domain-containing protein</fullName>
    </recommendedName>
</protein>
<evidence type="ECO:0000256" key="2">
    <source>
        <dbReference type="ARBA" id="ARBA00004123"/>
    </source>
</evidence>
<keyword evidence="9" id="KW-0560">Oxidoreductase</keyword>
<dbReference type="HOGENOM" id="CLU_585809_0_0_1"/>
<evidence type="ECO:0000256" key="5">
    <source>
        <dbReference type="ARBA" id="ARBA00011738"/>
    </source>
</evidence>
<dbReference type="PROSITE" id="PS01033">
    <property type="entry name" value="GLOBIN"/>
    <property type="match status" value="3"/>
</dbReference>
<dbReference type="CDD" id="cd08923">
    <property type="entry name" value="class1-2_nsHbs_Lbs"/>
    <property type="match status" value="1"/>
</dbReference>
<dbReference type="PANTHER" id="PTHR22924:SF98">
    <property type="entry name" value="NON-SYMBIOTIC HEMOGLOBIN 3"/>
    <property type="match status" value="1"/>
</dbReference>
<keyword evidence="11" id="KW-0539">Nucleus</keyword>
<keyword evidence="6" id="KW-0963">Cytoplasm</keyword>
<comment type="catalytic activity">
    <reaction evidence="12">
        <text>Fe(III)-heme b-[protein] + nitric oxide + H2O = Fe(II)-heme b-[protein] + nitrite + 2 H(+)</text>
        <dbReference type="Rhea" id="RHEA:77711"/>
        <dbReference type="Rhea" id="RHEA-COMP:18975"/>
        <dbReference type="Rhea" id="RHEA-COMP:18976"/>
        <dbReference type="ChEBI" id="CHEBI:15377"/>
        <dbReference type="ChEBI" id="CHEBI:15378"/>
        <dbReference type="ChEBI" id="CHEBI:16301"/>
        <dbReference type="ChEBI" id="CHEBI:16480"/>
        <dbReference type="ChEBI" id="CHEBI:55376"/>
        <dbReference type="ChEBI" id="CHEBI:60344"/>
    </reaction>
    <physiologicalReaction direction="right-to-left" evidence="12">
        <dbReference type="Rhea" id="RHEA:77713"/>
    </physiologicalReaction>
</comment>
<sequence>MALVEDNNAVAVSFSEEQEALVLKSWAILKKDSANIALRFFLKIFEVAPSASQMFSFLRNSDVPLEKNPKLKTHAMSVFVMTCEAAAQLRKAGKVTVRDTTLKRLGATHLKYGVGDAHFEVVKFALLDTIKEEVPADMWSPAMKSAWSEAYDHLVAAIKQEMKPAEVTTSKQEFCQEAMAANGSNVVSRGAVRFTEEQEALVLKSWAIMKNDSAHIGHRFFLKIFEVAPSARQLFSFLRNSDVPLEKNPKLKIHAMAVFVMTCEAAAQLRKTGRVTVRDTTIKRLGSTHFKNGVSDAHFEVAKFALLETIKEAVPASMWSPAMKGAWGEAYDHLVAAIKQGMKPAAAASNGAVRFTEEQEALVLKSWAIMKDDSANIGHRFFLKIFEVAPSARHLFSFLRNSDVPLEKNPNLKKHAMAVFVMTCEAAAQLRKTGRVTVRDTTIKRLGSTHFKNGVSDTHFEVARFALLETIKDGIPASMWNPEMKNAWGEAYEHLVAAIKEGMKPVALL</sequence>
<reference evidence="15" key="1">
    <citation type="submission" date="2015-04" db="UniProtKB">
        <authorList>
            <consortium name="EnsemblPlants"/>
        </authorList>
    </citation>
    <scope>IDENTIFICATION</scope>
</reference>
<dbReference type="Gene3D" id="1.10.490.10">
    <property type="entry name" value="Globins"/>
    <property type="match status" value="3"/>
</dbReference>
<comment type="similarity">
    <text evidence="4 13">Belongs to the plant globin family.</text>
</comment>
<dbReference type="SUPFAM" id="SSF46458">
    <property type="entry name" value="Globin-like"/>
    <property type="match status" value="3"/>
</dbReference>
<dbReference type="InterPro" id="IPR012292">
    <property type="entry name" value="Globin/Proto"/>
</dbReference>
<feature type="domain" description="Globin" evidence="14">
    <location>
        <begin position="193"/>
        <end position="343"/>
    </location>
</feature>
<dbReference type="GO" id="GO:0005737">
    <property type="term" value="C:cytoplasm"/>
    <property type="evidence" value="ECO:0007669"/>
    <property type="project" value="UniProtKB-SubCell"/>
</dbReference>
<dbReference type="PROSITE" id="PS00208">
    <property type="entry name" value="PLANT_GLOBIN"/>
    <property type="match status" value="3"/>
</dbReference>
<dbReference type="EnsemblPlants" id="OGLUM03G09740.1">
    <property type="protein sequence ID" value="OGLUM03G09740.1"/>
    <property type="gene ID" value="OGLUM03G09740"/>
</dbReference>
<dbReference type="eggNOG" id="KOG3378">
    <property type="taxonomic scope" value="Eukaryota"/>
</dbReference>
<dbReference type="CDD" id="cd14784">
    <property type="entry name" value="class1_nsHb-like"/>
    <property type="match status" value="1"/>
</dbReference>
<evidence type="ECO:0000256" key="13">
    <source>
        <dbReference type="RuleBase" id="RU000625"/>
    </source>
</evidence>
<dbReference type="InterPro" id="IPR001032">
    <property type="entry name" value="Leghaemoglobin-like"/>
</dbReference>
<evidence type="ECO:0000256" key="11">
    <source>
        <dbReference type="ARBA" id="ARBA00023242"/>
    </source>
</evidence>
<keyword evidence="10 13" id="KW-0408">Iron</keyword>
<keyword evidence="7 13" id="KW-0349">Heme</keyword>
<organism evidence="15">
    <name type="scientific">Oryza glumipatula</name>
    <dbReference type="NCBI Taxonomy" id="40148"/>
    <lineage>
        <taxon>Eukaryota</taxon>
        <taxon>Viridiplantae</taxon>
        <taxon>Streptophyta</taxon>
        <taxon>Embryophyta</taxon>
        <taxon>Tracheophyta</taxon>
        <taxon>Spermatophyta</taxon>
        <taxon>Magnoliopsida</taxon>
        <taxon>Liliopsida</taxon>
        <taxon>Poales</taxon>
        <taxon>Poaceae</taxon>
        <taxon>BOP clade</taxon>
        <taxon>Oryzoideae</taxon>
        <taxon>Oryzeae</taxon>
        <taxon>Oryzinae</taxon>
        <taxon>Oryza</taxon>
    </lineage>
</organism>
<evidence type="ECO:0000256" key="7">
    <source>
        <dbReference type="ARBA" id="ARBA00022617"/>
    </source>
</evidence>
<comment type="cofactor">
    <cofactor evidence="1">
        <name>heme b</name>
        <dbReference type="ChEBI" id="CHEBI:60344"/>
    </cofactor>
</comment>
<dbReference type="Pfam" id="PF00042">
    <property type="entry name" value="Globin"/>
    <property type="match status" value="3"/>
</dbReference>
<comment type="subcellular location">
    <subcellularLocation>
        <location evidence="3">Cytoplasm</location>
    </subcellularLocation>
    <subcellularLocation>
        <location evidence="2">Nucleus</location>
    </subcellularLocation>
</comment>
<dbReference type="InterPro" id="IPR019824">
    <property type="entry name" value="Leghaemoglobin_Fe_BS"/>
</dbReference>